<dbReference type="SUPFAM" id="SSF63380">
    <property type="entry name" value="Riboflavin synthase domain-like"/>
    <property type="match status" value="1"/>
</dbReference>
<evidence type="ECO:0000256" key="26">
    <source>
        <dbReference type="SAM" id="MobiDB-lite"/>
    </source>
</evidence>
<sequence>MVQEFTRGQVASHSSKDDLYLIIRNKVYNASEFVDEHPGGEEVILENAGRDATEAYEDAGHSEEADDILVDLFVGELSANPDAWHPGAVVETSRPVTGSSKQGPTISQLRKEATDPAPNGLSSFLVRESFQETELVEKTCISHNVVICRFKLPQSNQTLGLPTGQHLSVGAILTQPDGNAKEVIRSYTPISKSHEAGYFELLVKSYPKGNISKHIASLELGDKIRVRGPKGAFHYTPNMVRHIGMVAGGSGITPMLQIIQAVLGGRSNGDTTEIDFIFANAGLEDILLMERLDALAEMDQGFRVHYVLEKPPSQWNGRVGYVTADMISELLPKPARDVKILVCGPPPMVRSLKISFEDLGFEKPLAADNPGNQVFVF</sequence>
<evidence type="ECO:0000256" key="14">
    <source>
        <dbReference type="ARBA" id="ARBA00023004"/>
    </source>
</evidence>
<comment type="similarity">
    <text evidence="4">Belongs to the flavoprotein pyridine nucleotide cytochrome reductase family.</text>
</comment>
<keyword evidence="15" id="KW-0520">NAD</keyword>
<dbReference type="GO" id="GO:0005783">
    <property type="term" value="C:endoplasmic reticulum"/>
    <property type="evidence" value="ECO:0007669"/>
    <property type="project" value="TreeGrafter"/>
</dbReference>
<evidence type="ECO:0000256" key="1">
    <source>
        <dbReference type="ARBA" id="ARBA00001974"/>
    </source>
</evidence>
<dbReference type="InterPro" id="IPR017927">
    <property type="entry name" value="FAD-bd_FR_type"/>
</dbReference>
<comment type="similarity">
    <text evidence="25">Belongs to the cytochrome b5 family.</text>
</comment>
<reference evidence="29 30" key="2">
    <citation type="submission" date="2021-10" db="EMBL/GenBank/DDBJ databases">
        <authorList>
            <person name="Piombo E."/>
        </authorList>
    </citation>
    <scope>NUCLEOTIDE SEQUENCE [LARGE SCALE GENOMIC DNA]</scope>
</reference>
<evidence type="ECO:0000259" key="28">
    <source>
        <dbReference type="PROSITE" id="PS51384"/>
    </source>
</evidence>
<feature type="binding site" evidence="24">
    <location>
        <position position="202"/>
    </location>
    <ligand>
        <name>FAD</name>
        <dbReference type="ChEBI" id="CHEBI:57692"/>
    </ligand>
</feature>
<reference evidence="30" key="1">
    <citation type="submission" date="2019-06" db="EMBL/GenBank/DDBJ databases">
        <authorList>
            <person name="Broberg M."/>
        </authorList>
    </citation>
    <scope>NUCLEOTIDE SEQUENCE [LARGE SCALE GENOMIC DNA]</scope>
</reference>
<dbReference type="PROSITE" id="PS51384">
    <property type="entry name" value="FAD_FR"/>
    <property type="match status" value="1"/>
</dbReference>
<keyword evidence="11 24" id="KW-0274">FAD</keyword>
<evidence type="ECO:0000256" key="3">
    <source>
        <dbReference type="ARBA" id="ARBA00005156"/>
    </source>
</evidence>
<keyword evidence="7 24" id="KW-0285">Flavoprotein</keyword>
<dbReference type="InterPro" id="IPR018506">
    <property type="entry name" value="Cyt_B5_heme-BS"/>
</dbReference>
<dbReference type="GO" id="GO:0090524">
    <property type="term" value="F:cytochrome-b5 reductase activity, acting on NADH"/>
    <property type="evidence" value="ECO:0007669"/>
    <property type="project" value="UniProtKB-EC"/>
</dbReference>
<feature type="binding site" evidence="24">
    <location>
        <position position="187"/>
    </location>
    <ligand>
        <name>FAD</name>
        <dbReference type="ChEBI" id="CHEBI:57692"/>
    </ligand>
</feature>
<dbReference type="Gene3D" id="2.40.30.10">
    <property type="entry name" value="Translation factors"/>
    <property type="match status" value="1"/>
</dbReference>
<name>A0A9N9U516_9HYPO</name>
<protein>
    <recommendedName>
        <fullName evidence="20">NADH-cytochrome b5 reductase 1</fullName>
        <ecNumber evidence="5">1.6.2.2</ecNumber>
    </recommendedName>
    <alternativeName>
        <fullName evidence="21">Microsomal cytochrome b reductase</fullName>
    </alternativeName>
</protein>
<dbReference type="InterPro" id="IPR001834">
    <property type="entry name" value="CBR-like"/>
</dbReference>
<dbReference type="InterPro" id="IPR001433">
    <property type="entry name" value="OxRdtase_FAD/NAD-bd"/>
</dbReference>
<feature type="domain" description="Cytochrome b5 heme-binding" evidence="27">
    <location>
        <begin position="2"/>
        <end position="78"/>
    </location>
</feature>
<keyword evidence="6 25" id="KW-0349">Heme</keyword>
<keyword evidence="8" id="KW-0812">Transmembrane</keyword>
<dbReference type="InterPro" id="IPR039261">
    <property type="entry name" value="FNR_nucleotide-bd"/>
</dbReference>
<dbReference type="PROSITE" id="PS50255">
    <property type="entry name" value="CYTOCHROME_B5_2"/>
    <property type="match status" value="1"/>
</dbReference>
<dbReference type="Proteomes" id="UP000754883">
    <property type="component" value="Unassembled WGS sequence"/>
</dbReference>
<feature type="binding site" evidence="24">
    <location>
        <position position="253"/>
    </location>
    <ligand>
        <name>FAD</name>
        <dbReference type="ChEBI" id="CHEBI:57692"/>
    </ligand>
</feature>
<dbReference type="GO" id="GO:0046872">
    <property type="term" value="F:metal ion binding"/>
    <property type="evidence" value="ECO:0007669"/>
    <property type="project" value="UniProtKB-UniRule"/>
</dbReference>
<dbReference type="InterPro" id="IPR036400">
    <property type="entry name" value="Cyt_B5-like_heme/steroid_sf"/>
</dbReference>
<evidence type="ECO:0000313" key="30">
    <source>
        <dbReference type="Proteomes" id="UP000754883"/>
    </source>
</evidence>
<comment type="function">
    <text evidence="18">NADH-dependent reductase for DPH3 and cytochrome b5. Required for the first step of diphthamide biosynthesis, a post-translational modification of histidine which occurs in elongation factor 2. DPH1 and DPH2 transfer a 3-amino-3-carboxypropyl (ACP) group from S-adenosyl-L-methionine (SAM) to a histidine residue, the reaction is assisted by a reduction system comprising DPH3 and a NADH-dependent reductase, predominantly CBR1. By reducing DPH3, also involved in the formation of the tRNA wobble base modification mcm5s 2U (5-methoxycarbonylmethyl-2-thiouridine), mediated by the elongator complex. The cytochrome b5/NADH cytochrome b5 reductase electron transfer system supports the catalytic activity of several sterol biosynthetic enzymes.</text>
</comment>
<evidence type="ECO:0000256" key="4">
    <source>
        <dbReference type="ARBA" id="ARBA00006105"/>
    </source>
</evidence>
<dbReference type="Pfam" id="PF00970">
    <property type="entry name" value="FAD_binding_6"/>
    <property type="match status" value="1"/>
</dbReference>
<dbReference type="GO" id="GO:0005741">
    <property type="term" value="C:mitochondrial outer membrane"/>
    <property type="evidence" value="ECO:0007669"/>
    <property type="project" value="UniProtKB-SubCell"/>
</dbReference>
<keyword evidence="13" id="KW-0560">Oxidoreductase</keyword>
<keyword evidence="10" id="KW-1000">Mitochondrion outer membrane</keyword>
<keyword evidence="12" id="KW-1133">Transmembrane helix</keyword>
<comment type="pathway">
    <text evidence="3">Protein modification; peptidyl-diphthamide biosynthesis.</text>
</comment>
<dbReference type="Pfam" id="PF00173">
    <property type="entry name" value="Cyt-b5"/>
    <property type="match status" value="1"/>
</dbReference>
<evidence type="ECO:0000256" key="11">
    <source>
        <dbReference type="ARBA" id="ARBA00022827"/>
    </source>
</evidence>
<dbReference type="SUPFAM" id="SSF52343">
    <property type="entry name" value="Ferredoxin reductase-like, C-terminal NADP-linked domain"/>
    <property type="match status" value="1"/>
</dbReference>
<evidence type="ECO:0000256" key="20">
    <source>
        <dbReference type="ARBA" id="ARBA00039438"/>
    </source>
</evidence>
<dbReference type="GO" id="GO:0020037">
    <property type="term" value="F:heme binding"/>
    <property type="evidence" value="ECO:0007669"/>
    <property type="project" value="UniProtKB-UniRule"/>
</dbReference>
<dbReference type="PROSITE" id="PS00191">
    <property type="entry name" value="CYTOCHROME_B5_1"/>
    <property type="match status" value="1"/>
</dbReference>
<dbReference type="Gene3D" id="3.40.50.80">
    <property type="entry name" value="Nucleotide-binding domain of ferredoxin-NADP reductase (FNR) module"/>
    <property type="match status" value="1"/>
</dbReference>
<dbReference type="EMBL" id="CABFNO020001300">
    <property type="protein sequence ID" value="CAG9978590.1"/>
    <property type="molecule type" value="Genomic_DNA"/>
</dbReference>
<feature type="binding site" evidence="24">
    <location>
        <position position="211"/>
    </location>
    <ligand>
        <name>FAD</name>
        <dbReference type="ChEBI" id="CHEBI:57692"/>
    </ligand>
</feature>
<evidence type="ECO:0000256" key="18">
    <source>
        <dbReference type="ARBA" id="ARBA00037104"/>
    </source>
</evidence>
<evidence type="ECO:0000256" key="9">
    <source>
        <dbReference type="ARBA" id="ARBA00022723"/>
    </source>
</evidence>
<dbReference type="PANTHER" id="PTHR19370">
    <property type="entry name" value="NADH-CYTOCHROME B5 REDUCTASE"/>
    <property type="match status" value="1"/>
</dbReference>
<dbReference type="PRINTS" id="PR00406">
    <property type="entry name" value="CYTB5RDTASE"/>
</dbReference>
<evidence type="ECO:0000256" key="13">
    <source>
        <dbReference type="ARBA" id="ARBA00023002"/>
    </source>
</evidence>
<feature type="region of interest" description="Disordered" evidence="26">
    <location>
        <begin position="93"/>
        <end position="115"/>
    </location>
</feature>
<evidence type="ECO:0000256" key="25">
    <source>
        <dbReference type="RuleBase" id="RU362121"/>
    </source>
</evidence>
<comment type="catalytic activity">
    <reaction evidence="22">
        <text>2 Fe(III)-[cytochrome b5] + NADH = 2 Fe(II)-[cytochrome b5] + NAD(+) + H(+)</text>
        <dbReference type="Rhea" id="RHEA:46680"/>
        <dbReference type="Rhea" id="RHEA-COMP:10438"/>
        <dbReference type="Rhea" id="RHEA-COMP:10439"/>
        <dbReference type="ChEBI" id="CHEBI:15378"/>
        <dbReference type="ChEBI" id="CHEBI:29033"/>
        <dbReference type="ChEBI" id="CHEBI:29034"/>
        <dbReference type="ChEBI" id="CHEBI:57540"/>
        <dbReference type="ChEBI" id="CHEBI:57945"/>
        <dbReference type="EC" id="1.6.2.2"/>
    </reaction>
</comment>
<feature type="domain" description="FAD-binding FR-type" evidence="28">
    <location>
        <begin position="128"/>
        <end position="236"/>
    </location>
</feature>
<keyword evidence="9 25" id="KW-0479">Metal-binding</keyword>
<dbReference type="InterPro" id="IPR001709">
    <property type="entry name" value="Flavoprot_Pyr_Nucl_cyt_Rdtase"/>
</dbReference>
<evidence type="ECO:0000256" key="6">
    <source>
        <dbReference type="ARBA" id="ARBA00022617"/>
    </source>
</evidence>
<feature type="binding site" evidence="24">
    <location>
        <position position="204"/>
    </location>
    <ligand>
        <name>FAD</name>
        <dbReference type="ChEBI" id="CHEBI:57692"/>
    </ligand>
</feature>
<keyword evidence="30" id="KW-1185">Reference proteome</keyword>
<dbReference type="OrthoDB" id="432685at2759"/>
<feature type="binding site" evidence="24">
    <location>
        <position position="212"/>
    </location>
    <ligand>
        <name>FAD</name>
        <dbReference type="ChEBI" id="CHEBI:57692"/>
    </ligand>
</feature>
<dbReference type="PANTHER" id="PTHR19370:SF184">
    <property type="entry name" value="NADH-CYTOCHROME B5 REDUCTASE-LIKE"/>
    <property type="match status" value="1"/>
</dbReference>
<dbReference type="Pfam" id="PF00175">
    <property type="entry name" value="NAD_binding_1"/>
    <property type="match status" value="1"/>
</dbReference>
<evidence type="ECO:0000256" key="10">
    <source>
        <dbReference type="ARBA" id="ARBA00022787"/>
    </source>
</evidence>
<dbReference type="EC" id="1.6.2.2" evidence="5"/>
<evidence type="ECO:0000256" key="2">
    <source>
        <dbReference type="ARBA" id="ARBA00004572"/>
    </source>
</evidence>
<organism evidence="29 30">
    <name type="scientific">Clonostachys byssicola</name>
    <dbReference type="NCBI Taxonomy" id="160290"/>
    <lineage>
        <taxon>Eukaryota</taxon>
        <taxon>Fungi</taxon>
        <taxon>Dikarya</taxon>
        <taxon>Ascomycota</taxon>
        <taxon>Pezizomycotina</taxon>
        <taxon>Sordariomycetes</taxon>
        <taxon>Hypocreomycetidae</taxon>
        <taxon>Hypocreales</taxon>
        <taxon>Bionectriaceae</taxon>
        <taxon>Clonostachys</taxon>
    </lineage>
</organism>
<evidence type="ECO:0000256" key="23">
    <source>
        <dbReference type="ARBA" id="ARBA00049138"/>
    </source>
</evidence>
<evidence type="ECO:0000256" key="16">
    <source>
        <dbReference type="ARBA" id="ARBA00023128"/>
    </source>
</evidence>
<feature type="binding site" evidence="24">
    <location>
        <position position="185"/>
    </location>
    <ligand>
        <name>FAD</name>
        <dbReference type="ChEBI" id="CHEBI:57692"/>
    </ligand>
</feature>
<feature type="compositionally biased region" description="Polar residues" evidence="26">
    <location>
        <begin position="94"/>
        <end position="108"/>
    </location>
</feature>
<evidence type="ECO:0000256" key="21">
    <source>
        <dbReference type="ARBA" id="ARBA00041901"/>
    </source>
</evidence>
<dbReference type="InterPro" id="IPR017938">
    <property type="entry name" value="Riboflavin_synthase-like_b-brl"/>
</dbReference>
<evidence type="ECO:0000256" key="8">
    <source>
        <dbReference type="ARBA" id="ARBA00022692"/>
    </source>
</evidence>
<evidence type="ECO:0000256" key="15">
    <source>
        <dbReference type="ARBA" id="ARBA00023027"/>
    </source>
</evidence>
<dbReference type="InterPro" id="IPR008333">
    <property type="entry name" value="Cbr1-like_FAD-bd_dom"/>
</dbReference>
<keyword evidence="17" id="KW-0472">Membrane</keyword>
<dbReference type="AlphaFoldDB" id="A0A9N9U516"/>
<gene>
    <name evidence="29" type="ORF">CBYS24578_00009265</name>
</gene>
<evidence type="ECO:0000256" key="7">
    <source>
        <dbReference type="ARBA" id="ARBA00022630"/>
    </source>
</evidence>
<comment type="caution">
    <text evidence="29">The sequence shown here is derived from an EMBL/GenBank/DDBJ whole genome shotgun (WGS) entry which is preliminary data.</text>
</comment>
<accession>A0A9N9U516</accession>
<evidence type="ECO:0000256" key="24">
    <source>
        <dbReference type="PIRSR" id="PIRSR601834-1"/>
    </source>
</evidence>
<comment type="subcellular location">
    <subcellularLocation>
        <location evidence="2">Mitochondrion outer membrane</location>
        <topology evidence="2">Single-pass membrane protein</topology>
    </subcellularLocation>
</comment>
<evidence type="ECO:0000313" key="29">
    <source>
        <dbReference type="EMBL" id="CAG9978590.1"/>
    </source>
</evidence>
<dbReference type="SMART" id="SM01117">
    <property type="entry name" value="Cyt-b5"/>
    <property type="match status" value="1"/>
</dbReference>
<proteinExistence type="inferred from homology"/>
<dbReference type="FunFam" id="3.40.50.80:FF:000019">
    <property type="entry name" value="NADH-cytochrome b5 reductase"/>
    <property type="match status" value="1"/>
</dbReference>
<evidence type="ECO:0000256" key="19">
    <source>
        <dbReference type="ARBA" id="ARBA00038836"/>
    </source>
</evidence>
<evidence type="ECO:0000256" key="5">
    <source>
        <dbReference type="ARBA" id="ARBA00012011"/>
    </source>
</evidence>
<keyword evidence="16" id="KW-0496">Mitochondrion</keyword>
<dbReference type="Gene3D" id="3.10.120.10">
    <property type="entry name" value="Cytochrome b5-like heme/steroid binding domain"/>
    <property type="match status" value="1"/>
</dbReference>
<dbReference type="PRINTS" id="PR00371">
    <property type="entry name" value="FPNCR"/>
</dbReference>
<comment type="subunit">
    <text evidence="19">Monomer. Component of the 2-(3-amino-3-carboxypropyl)histidine synthase complex composed of DPH1, DPH2, DPH3 and a NADH-dependent reductase, predominantly CBR1.</text>
</comment>
<evidence type="ECO:0000256" key="17">
    <source>
        <dbReference type="ARBA" id="ARBA00023136"/>
    </source>
</evidence>
<evidence type="ECO:0000256" key="22">
    <source>
        <dbReference type="ARBA" id="ARBA00047682"/>
    </source>
</evidence>
<comment type="catalytic activity">
    <reaction evidence="23">
        <text>2 Fe(3+)-[Dph3] + NADH = 2 Fe(2+)-[Dph3] + NAD(+) + H(+)</text>
        <dbReference type="Rhea" id="RHEA:71231"/>
        <dbReference type="Rhea" id="RHEA-COMP:18002"/>
        <dbReference type="Rhea" id="RHEA-COMP:18003"/>
        <dbReference type="ChEBI" id="CHEBI:15378"/>
        <dbReference type="ChEBI" id="CHEBI:29033"/>
        <dbReference type="ChEBI" id="CHEBI:29034"/>
        <dbReference type="ChEBI" id="CHEBI:57540"/>
        <dbReference type="ChEBI" id="CHEBI:57945"/>
        <dbReference type="ChEBI" id="CHEBI:83228"/>
    </reaction>
    <physiologicalReaction direction="left-to-right" evidence="23">
        <dbReference type="Rhea" id="RHEA:71232"/>
    </physiologicalReaction>
</comment>
<dbReference type="SUPFAM" id="SSF55856">
    <property type="entry name" value="Cytochrome b5-like heme/steroid binding domain"/>
    <property type="match status" value="1"/>
</dbReference>
<dbReference type="InterPro" id="IPR001199">
    <property type="entry name" value="Cyt_B5-like_heme/steroid-bd"/>
</dbReference>
<dbReference type="FunFam" id="2.40.30.10:FF:000032">
    <property type="entry name" value="NADH-cytochrome b5 reductase"/>
    <property type="match status" value="1"/>
</dbReference>
<keyword evidence="14 25" id="KW-0408">Iron</keyword>
<dbReference type="CDD" id="cd06183">
    <property type="entry name" value="cyt_b5_reduct_like"/>
    <property type="match status" value="1"/>
</dbReference>
<comment type="cofactor">
    <cofactor evidence="1 24">
        <name>FAD</name>
        <dbReference type="ChEBI" id="CHEBI:57692"/>
    </cofactor>
</comment>
<evidence type="ECO:0000259" key="27">
    <source>
        <dbReference type="PROSITE" id="PS50255"/>
    </source>
</evidence>
<evidence type="ECO:0000256" key="12">
    <source>
        <dbReference type="ARBA" id="ARBA00022989"/>
    </source>
</evidence>
<dbReference type="PRINTS" id="PR00363">
    <property type="entry name" value="CYTOCHROMEB5"/>
</dbReference>